<gene>
    <name evidence="1" type="ORF">FSB75_12145</name>
</gene>
<evidence type="ECO:0008006" key="3">
    <source>
        <dbReference type="Google" id="ProtNLM"/>
    </source>
</evidence>
<dbReference type="AlphaFoldDB" id="A0A5B8UIU9"/>
<sequence>MKTYIKNMVCNCCIMVVRQEFEKAGLNPISVIMGEVELATPLTDSELKSIGEKLTDLGFEILDTKAHKQVEKIKNLLIKKVQSGEIEEHFSLSEFLSKAQQKPQTLFLSTATLKT</sequence>
<protein>
    <recommendedName>
        <fullName evidence="3">AraC family transcriptional regulator</fullName>
    </recommendedName>
</protein>
<evidence type="ECO:0000313" key="1">
    <source>
        <dbReference type="EMBL" id="QEC56611.1"/>
    </source>
</evidence>
<dbReference type="OrthoDB" id="952277at2"/>
<keyword evidence="2" id="KW-1185">Reference proteome</keyword>
<dbReference type="RefSeq" id="WP_146787690.1">
    <property type="nucleotide sequence ID" value="NZ_BAABIO010000005.1"/>
</dbReference>
<reference evidence="1 2" key="1">
    <citation type="journal article" date="2015" name="Int. J. Syst. Evol. Microbiol.">
        <title>Flavisolibacter ginsenosidimutans sp. nov., with ginsenoside-converting activity isolated from soil used for cultivating ginseng.</title>
        <authorList>
            <person name="Zhao Y."/>
            <person name="Liu Q."/>
            <person name="Kang M.S."/>
            <person name="Jin F."/>
            <person name="Yu H."/>
            <person name="Im W.T."/>
        </authorList>
    </citation>
    <scope>NUCLEOTIDE SEQUENCE [LARGE SCALE GENOMIC DNA]</scope>
    <source>
        <strain evidence="1 2">Gsoil 636</strain>
    </source>
</reference>
<dbReference type="Proteomes" id="UP000321204">
    <property type="component" value="Chromosome"/>
</dbReference>
<accession>A0A5B8UIU9</accession>
<name>A0A5B8UIU9_9BACT</name>
<organism evidence="1 2">
    <name type="scientific">Flavisolibacter ginsenosidimutans</name>
    <dbReference type="NCBI Taxonomy" id="661481"/>
    <lineage>
        <taxon>Bacteria</taxon>
        <taxon>Pseudomonadati</taxon>
        <taxon>Bacteroidota</taxon>
        <taxon>Chitinophagia</taxon>
        <taxon>Chitinophagales</taxon>
        <taxon>Chitinophagaceae</taxon>
        <taxon>Flavisolibacter</taxon>
    </lineage>
</organism>
<proteinExistence type="predicted"/>
<dbReference type="KEGG" id="fgg:FSB75_12145"/>
<dbReference type="EMBL" id="CP042433">
    <property type="protein sequence ID" value="QEC56611.1"/>
    <property type="molecule type" value="Genomic_DNA"/>
</dbReference>
<evidence type="ECO:0000313" key="2">
    <source>
        <dbReference type="Proteomes" id="UP000321204"/>
    </source>
</evidence>